<feature type="transmembrane region" description="Helical" evidence="5">
    <location>
        <begin position="142"/>
        <end position="165"/>
    </location>
</feature>
<dbReference type="GO" id="GO:0007165">
    <property type="term" value="P:signal transduction"/>
    <property type="evidence" value="ECO:0007669"/>
    <property type="project" value="UniProtKB-KW"/>
</dbReference>
<reference evidence="8" key="1">
    <citation type="journal article" date="2020" name="mSystems">
        <title>Genome- and Community-Level Interaction Insights into Carbon Utilization and Element Cycling Functions of Hydrothermarchaeota in Hydrothermal Sediment.</title>
        <authorList>
            <person name="Zhou Z."/>
            <person name="Liu Y."/>
            <person name="Xu W."/>
            <person name="Pan J."/>
            <person name="Luo Z.H."/>
            <person name="Li M."/>
        </authorList>
    </citation>
    <scope>NUCLEOTIDE SEQUENCE [LARGE SCALE GENOMIC DNA]</scope>
    <source>
        <strain evidence="8">HyVt-346</strain>
    </source>
</reference>
<dbReference type="PANTHER" id="PTHR32089">
    <property type="entry name" value="METHYL-ACCEPTING CHEMOTAXIS PROTEIN MCPB"/>
    <property type="match status" value="1"/>
</dbReference>
<dbReference type="InterPro" id="IPR004089">
    <property type="entry name" value="MCPsignal_dom"/>
</dbReference>
<evidence type="ECO:0000313" key="8">
    <source>
        <dbReference type="EMBL" id="HEA17802.1"/>
    </source>
</evidence>
<dbReference type="Pfam" id="PF00672">
    <property type="entry name" value="HAMP"/>
    <property type="match status" value="1"/>
</dbReference>
<dbReference type="SUPFAM" id="SSF58104">
    <property type="entry name" value="Methyl-accepting chemotaxis protein (MCP) signaling domain"/>
    <property type="match status" value="1"/>
</dbReference>
<dbReference type="PROSITE" id="PS50111">
    <property type="entry name" value="CHEMOTAXIS_TRANSDUC_2"/>
    <property type="match status" value="1"/>
</dbReference>
<organism evidence="8">
    <name type="scientific">Pseudoalteromonas prydzensis</name>
    <dbReference type="NCBI Taxonomy" id="182141"/>
    <lineage>
        <taxon>Bacteria</taxon>
        <taxon>Pseudomonadati</taxon>
        <taxon>Pseudomonadota</taxon>
        <taxon>Gammaproteobacteria</taxon>
        <taxon>Alteromonadales</taxon>
        <taxon>Pseudoalteromonadaceae</taxon>
        <taxon>Pseudoalteromonas</taxon>
    </lineage>
</organism>
<dbReference type="InterPro" id="IPR004090">
    <property type="entry name" value="Chemotax_Me-accpt_rcpt"/>
</dbReference>
<keyword evidence="2 4" id="KW-0807">Transducer</keyword>
<keyword evidence="5" id="KW-0812">Transmembrane</keyword>
<comment type="subcellular location">
    <subcellularLocation>
        <location evidence="1">Membrane</location>
    </subcellularLocation>
</comment>
<dbReference type="GO" id="GO:0004888">
    <property type="term" value="F:transmembrane signaling receptor activity"/>
    <property type="evidence" value="ECO:0007669"/>
    <property type="project" value="InterPro"/>
</dbReference>
<evidence type="ECO:0000256" key="2">
    <source>
        <dbReference type="ARBA" id="ARBA00023224"/>
    </source>
</evidence>
<comment type="similarity">
    <text evidence="3">Belongs to the methyl-accepting chemotaxis (MCP) protein family.</text>
</comment>
<dbReference type="Gene3D" id="1.10.287.950">
    <property type="entry name" value="Methyl-accepting chemotaxis protein"/>
    <property type="match status" value="1"/>
</dbReference>
<protein>
    <submittedName>
        <fullName evidence="8">Methyl-accepting chemotaxis protein</fullName>
    </submittedName>
</protein>
<evidence type="ECO:0000256" key="3">
    <source>
        <dbReference type="ARBA" id="ARBA00029447"/>
    </source>
</evidence>
<dbReference type="EMBL" id="DRGM01000164">
    <property type="protein sequence ID" value="HEA17802.1"/>
    <property type="molecule type" value="Genomic_DNA"/>
</dbReference>
<dbReference type="GO" id="GO:0006935">
    <property type="term" value="P:chemotaxis"/>
    <property type="evidence" value="ECO:0007669"/>
    <property type="project" value="InterPro"/>
</dbReference>
<dbReference type="FunFam" id="1.10.287.950:FF:000001">
    <property type="entry name" value="Methyl-accepting chemotaxis sensory transducer"/>
    <property type="match status" value="1"/>
</dbReference>
<dbReference type="Gene3D" id="6.10.340.10">
    <property type="match status" value="1"/>
</dbReference>
<dbReference type="RefSeq" id="WP_304183504.1">
    <property type="nucleotide sequence ID" value="NZ_DRGM01000164.1"/>
</dbReference>
<dbReference type="PANTHER" id="PTHR32089:SF112">
    <property type="entry name" value="LYSOZYME-LIKE PROTEIN-RELATED"/>
    <property type="match status" value="1"/>
</dbReference>
<evidence type="ECO:0000256" key="4">
    <source>
        <dbReference type="PROSITE-ProRule" id="PRU00284"/>
    </source>
</evidence>
<dbReference type="SMART" id="SM00283">
    <property type="entry name" value="MA"/>
    <property type="match status" value="1"/>
</dbReference>
<dbReference type="Proteomes" id="UP000886188">
    <property type="component" value="Unassembled WGS sequence"/>
</dbReference>
<evidence type="ECO:0000259" key="6">
    <source>
        <dbReference type="PROSITE" id="PS50111"/>
    </source>
</evidence>
<accession>A0A7V1D0T0</accession>
<keyword evidence="5" id="KW-0472">Membrane</keyword>
<evidence type="ECO:0000256" key="5">
    <source>
        <dbReference type="SAM" id="Phobius"/>
    </source>
</evidence>
<proteinExistence type="inferred from homology"/>
<gene>
    <name evidence="8" type="ORF">ENH88_15435</name>
</gene>
<dbReference type="AlphaFoldDB" id="A0A7V1D0T0"/>
<dbReference type="PRINTS" id="PR00260">
    <property type="entry name" value="CHEMTRNSDUCR"/>
</dbReference>
<keyword evidence="5" id="KW-1133">Transmembrane helix</keyword>
<feature type="domain" description="HAMP" evidence="7">
    <location>
        <begin position="163"/>
        <end position="217"/>
    </location>
</feature>
<feature type="domain" description="Methyl-accepting transducer" evidence="6">
    <location>
        <begin position="222"/>
        <end position="458"/>
    </location>
</feature>
<dbReference type="SMART" id="SM00304">
    <property type="entry name" value="HAMP"/>
    <property type="match status" value="1"/>
</dbReference>
<evidence type="ECO:0000256" key="1">
    <source>
        <dbReference type="ARBA" id="ARBA00004370"/>
    </source>
</evidence>
<dbReference type="CDD" id="cd06225">
    <property type="entry name" value="HAMP"/>
    <property type="match status" value="1"/>
</dbReference>
<dbReference type="Pfam" id="PF00015">
    <property type="entry name" value="MCPsignal"/>
    <property type="match status" value="1"/>
</dbReference>
<evidence type="ECO:0000259" key="7">
    <source>
        <dbReference type="PROSITE" id="PS50885"/>
    </source>
</evidence>
<dbReference type="GO" id="GO:0016020">
    <property type="term" value="C:membrane"/>
    <property type="evidence" value="ECO:0007669"/>
    <property type="project" value="UniProtKB-SubCell"/>
</dbReference>
<dbReference type="InterPro" id="IPR003660">
    <property type="entry name" value="HAMP_dom"/>
</dbReference>
<name>A0A7V1D0T0_9GAMM</name>
<sequence>MKSLQRKIITALSICLLVTFSFVIGANYMLLKNDETQQWHNNIDAIKQQLTVILAEPVFSYDKPLIARILHAFAKNSDIQQLTIIDHRGIELGRLDKPSNATKQLLKQHIALTFSEQQIGTIHISFSQDQLNNSINKALSTMVITLAISFAMLGIIILSVCKVLIIKPIVSVNQLVDELARGSGDLTQRINYQSSDEIGHLVAGFNRFINEVQQIIASLGQTATELEVIAAAVNEATVRSKHEAEQEYQLTDAATLSLSQLTSATKEIALGATQTAEQTVQVQGLCQDGELSMGNNSSLISDLENQLDHTSTVVEQLDSRSSEISQVLDVIKSIAEQTNLLALNAAIEAARAGESGRGFAVVADEVRALASKTYHSTSEIENIITALQTNASECVAATQKSKHVSNQVTTANQQSQRIFHNIAQQVDEINLMNERIAASSEEQTFVTQGILVTMEKINHGAKSLAQEAEHLDDTIKQLNDLEQGIVAKLGLFKY</sequence>
<dbReference type="PROSITE" id="PS50885">
    <property type="entry name" value="HAMP"/>
    <property type="match status" value="1"/>
</dbReference>
<comment type="caution">
    <text evidence="8">The sequence shown here is derived from an EMBL/GenBank/DDBJ whole genome shotgun (WGS) entry which is preliminary data.</text>
</comment>